<dbReference type="NCBIfam" id="TIGR02669">
    <property type="entry name" value="SpoIID_LytB"/>
    <property type="match status" value="1"/>
</dbReference>
<proteinExistence type="predicted"/>
<evidence type="ECO:0000259" key="3">
    <source>
        <dbReference type="Pfam" id="PF08486"/>
    </source>
</evidence>
<dbReference type="GO" id="GO:0030435">
    <property type="term" value="P:sporulation resulting in formation of a cellular spore"/>
    <property type="evidence" value="ECO:0007669"/>
    <property type="project" value="InterPro"/>
</dbReference>
<dbReference type="Pfam" id="PF08486">
    <property type="entry name" value="SpoIID"/>
    <property type="match status" value="1"/>
</dbReference>
<dbReference type="InterPro" id="IPR013693">
    <property type="entry name" value="SpoIID/LytB_N"/>
</dbReference>
<dbReference type="GO" id="GO:0030288">
    <property type="term" value="C:outer membrane-bounded periplasmic space"/>
    <property type="evidence" value="ECO:0007669"/>
    <property type="project" value="TreeGrafter"/>
</dbReference>
<feature type="region of interest" description="Disordered" evidence="1">
    <location>
        <begin position="72"/>
        <end position="143"/>
    </location>
</feature>
<gene>
    <name evidence="4" type="ORF">NIES3804_16890</name>
</gene>
<feature type="domain" description="Sporulation stage II protein D amidase enhancer LytB N-terminal" evidence="3">
    <location>
        <begin position="247"/>
        <end position="336"/>
    </location>
</feature>
<name>A0A6H9GHD7_MICAE</name>
<feature type="compositionally biased region" description="Low complexity" evidence="1">
    <location>
        <begin position="76"/>
        <end position="111"/>
    </location>
</feature>
<accession>A0A6H9GHD7</accession>
<feature type="transmembrane region" description="Helical" evidence="2">
    <location>
        <begin position="21"/>
        <end position="48"/>
    </location>
</feature>
<sequence length="396" mass="42171">MIKLDKKIKDGVIKVKFAASIYFSLLRHCAVPLLSIATFTPIFLTYLAKEKPENPQPQANLETAASPAPIIPSPIAPLTAPSPKLSPSPQSSATPKSAPSPQSSPLAPKKLAPSVQTSPNTSPNTAPNTSPNTSPAAAAKPVTRQPLAVPANYTPPVLEIRVAIKRDVASVLIGVNGPAVITDRQGRGLKTIATNEGLPVIPGANGLKMGDLSLPEVIFVQPTSADGLVYVDDSWYRGKILLVAQGDRLLVVNHVNLEAYLYSVVGSEMHSTAPMHALKAQAIAARSYALVHMIRPANAWFHLGNSQRWQVYKGIRSEYQSTHQAVNATAGQILSYKGGVVESLYAATDEIVAWAHGGRGMSQTGAYKLAEKGLDYQQILGNYYPGVGLARLVLQN</sequence>
<dbReference type="InterPro" id="IPR013486">
    <property type="entry name" value="SpoIID/LytB"/>
</dbReference>
<evidence type="ECO:0000313" key="4">
    <source>
        <dbReference type="EMBL" id="GCL50127.1"/>
    </source>
</evidence>
<protein>
    <recommendedName>
        <fullName evidence="3">Sporulation stage II protein D amidase enhancer LytB N-terminal domain-containing protein</fullName>
    </recommendedName>
</protein>
<keyword evidence="2" id="KW-0812">Transmembrane</keyword>
<organism evidence="4 5">
    <name type="scientific">Microcystis aeruginosa NIES-3804</name>
    <dbReference type="NCBI Taxonomy" id="2517783"/>
    <lineage>
        <taxon>Bacteria</taxon>
        <taxon>Bacillati</taxon>
        <taxon>Cyanobacteriota</taxon>
        <taxon>Cyanophyceae</taxon>
        <taxon>Oscillatoriophycideae</taxon>
        <taxon>Chroococcales</taxon>
        <taxon>Microcystaceae</taxon>
        <taxon>Microcystis</taxon>
    </lineage>
</organism>
<dbReference type="PANTHER" id="PTHR30032">
    <property type="entry name" value="N-ACETYLMURAMOYL-L-ALANINE AMIDASE-RELATED"/>
    <property type="match status" value="1"/>
</dbReference>
<keyword evidence="2" id="KW-1133">Transmembrane helix</keyword>
<dbReference type="Proteomes" id="UP000435041">
    <property type="component" value="Unassembled WGS sequence"/>
</dbReference>
<feature type="compositionally biased region" description="Polar residues" evidence="1">
    <location>
        <begin position="114"/>
        <end position="135"/>
    </location>
</feature>
<dbReference type="AlphaFoldDB" id="A0A6H9GHD7"/>
<dbReference type="RefSeq" id="WP_159293255.1">
    <property type="nucleotide sequence ID" value="NZ_BJCI01000022.1"/>
</dbReference>
<evidence type="ECO:0000313" key="5">
    <source>
        <dbReference type="Proteomes" id="UP000435041"/>
    </source>
</evidence>
<dbReference type="PANTHER" id="PTHR30032:SF4">
    <property type="entry name" value="AMIDASE ENHANCER"/>
    <property type="match status" value="1"/>
</dbReference>
<dbReference type="EMBL" id="BJCI01000022">
    <property type="protein sequence ID" value="GCL50127.1"/>
    <property type="molecule type" value="Genomic_DNA"/>
</dbReference>
<reference evidence="4 5" key="1">
    <citation type="submission" date="2019-02" db="EMBL/GenBank/DDBJ databases">
        <title>Draft genome sequence of Arthrospira platensis NIES-3804.</title>
        <authorList>
            <person name="Yamaguchi H."/>
            <person name="Suzuki S."/>
            <person name="Kawachi M."/>
        </authorList>
    </citation>
    <scope>NUCLEOTIDE SEQUENCE [LARGE SCALE GENOMIC DNA]</scope>
    <source>
        <strain evidence="4 5">NIES-3804</strain>
    </source>
</reference>
<evidence type="ECO:0000256" key="1">
    <source>
        <dbReference type="SAM" id="MobiDB-lite"/>
    </source>
</evidence>
<dbReference type="InterPro" id="IPR051922">
    <property type="entry name" value="Bact_Sporulation_Assoc"/>
</dbReference>
<evidence type="ECO:0000256" key="2">
    <source>
        <dbReference type="SAM" id="Phobius"/>
    </source>
</evidence>
<comment type="caution">
    <text evidence="4">The sequence shown here is derived from an EMBL/GenBank/DDBJ whole genome shotgun (WGS) entry which is preliminary data.</text>
</comment>
<keyword evidence="2" id="KW-0472">Membrane</keyword>